<dbReference type="PANTHER" id="PTHR30518:SF2">
    <property type="entry name" value="ENDOLYTIC MUREIN TRANSGLYCOSYLASE"/>
    <property type="match status" value="1"/>
</dbReference>
<keyword evidence="3 7" id="KW-1133">Transmembrane helix</keyword>
<feature type="transmembrane region" description="Helical" evidence="7">
    <location>
        <begin position="57"/>
        <end position="78"/>
    </location>
</feature>
<dbReference type="EC" id="4.2.2.29" evidence="7"/>
<dbReference type="GO" id="GO:0008932">
    <property type="term" value="F:lytic endotransglycosylase activity"/>
    <property type="evidence" value="ECO:0007669"/>
    <property type="project" value="UniProtKB-UniRule"/>
</dbReference>
<comment type="subcellular location">
    <subcellularLocation>
        <location evidence="7">Cell membrane</location>
        <topology evidence="7">Single-pass membrane protein</topology>
    </subcellularLocation>
</comment>
<dbReference type="PATRIC" id="fig|1139996.3.peg.928"/>
<organism evidence="9 10">
    <name type="scientific">Enterococcus saccharolyticus subsp. saccharolyticus ATCC 43076</name>
    <dbReference type="NCBI Taxonomy" id="1139996"/>
    <lineage>
        <taxon>Bacteria</taxon>
        <taxon>Bacillati</taxon>
        <taxon>Bacillota</taxon>
        <taxon>Bacilli</taxon>
        <taxon>Lactobacillales</taxon>
        <taxon>Enterococcaceae</taxon>
        <taxon>Enterococcus</taxon>
    </lineage>
</organism>
<proteinExistence type="inferred from homology"/>
<accession>S0NSA6</accession>
<dbReference type="EMBL" id="AHYT01000003">
    <property type="protein sequence ID" value="EOT29630.1"/>
    <property type="molecule type" value="Genomic_DNA"/>
</dbReference>
<dbReference type="OrthoDB" id="9814591at2"/>
<dbReference type="STRING" id="41997.RV16_GL001211"/>
<evidence type="ECO:0000256" key="3">
    <source>
        <dbReference type="ARBA" id="ARBA00022989"/>
    </source>
</evidence>
<dbReference type="Pfam" id="PF02618">
    <property type="entry name" value="YceG"/>
    <property type="match status" value="1"/>
</dbReference>
<evidence type="ECO:0000256" key="1">
    <source>
        <dbReference type="ARBA" id="ARBA00022475"/>
    </source>
</evidence>
<keyword evidence="10" id="KW-1185">Reference proteome</keyword>
<evidence type="ECO:0000256" key="8">
    <source>
        <dbReference type="SAM" id="MobiDB-lite"/>
    </source>
</evidence>
<comment type="similarity">
    <text evidence="7">Belongs to the transglycosylase MltG family.</text>
</comment>
<dbReference type="Proteomes" id="UP000014136">
    <property type="component" value="Unassembled WGS sequence"/>
</dbReference>
<dbReference type="NCBIfam" id="TIGR00247">
    <property type="entry name" value="endolytic transglycosylase MltG"/>
    <property type="match status" value="1"/>
</dbReference>
<evidence type="ECO:0000256" key="7">
    <source>
        <dbReference type="HAMAP-Rule" id="MF_02065"/>
    </source>
</evidence>
<dbReference type="eggNOG" id="COG1559">
    <property type="taxonomic scope" value="Bacteria"/>
</dbReference>
<dbReference type="AlphaFoldDB" id="S0NSA6"/>
<keyword evidence="5 7" id="KW-0456">Lyase</keyword>
<evidence type="ECO:0000313" key="10">
    <source>
        <dbReference type="Proteomes" id="UP000014136"/>
    </source>
</evidence>
<reference evidence="9 10" key="1">
    <citation type="submission" date="2013-03" db="EMBL/GenBank/DDBJ databases">
        <title>The Genome Sequence of Enterococcus saccharolyticus ATCC_43076 (Illumina only assembly).</title>
        <authorList>
            <consortium name="The Broad Institute Genomics Platform"/>
            <consortium name="The Broad Institute Genome Sequencing Center for Infectious Disease"/>
            <person name="Earl A."/>
            <person name="Russ C."/>
            <person name="Gilmore M."/>
            <person name="Surin D."/>
            <person name="Walker B."/>
            <person name="Young S."/>
            <person name="Zeng Q."/>
            <person name="Gargeya S."/>
            <person name="Fitzgerald M."/>
            <person name="Haas B."/>
            <person name="Abouelleil A."/>
            <person name="Allen A.W."/>
            <person name="Alvarado L."/>
            <person name="Arachchi H.M."/>
            <person name="Berlin A.M."/>
            <person name="Chapman S.B."/>
            <person name="Gainer-Dewar J."/>
            <person name="Goldberg J."/>
            <person name="Griggs A."/>
            <person name="Gujja S."/>
            <person name="Hansen M."/>
            <person name="Howarth C."/>
            <person name="Imamovic A."/>
            <person name="Ireland A."/>
            <person name="Larimer J."/>
            <person name="McCowan C."/>
            <person name="Murphy C."/>
            <person name="Pearson M."/>
            <person name="Poon T.W."/>
            <person name="Priest M."/>
            <person name="Roberts A."/>
            <person name="Saif S."/>
            <person name="Shea T."/>
            <person name="Sisk P."/>
            <person name="Sykes S."/>
            <person name="Wortman J."/>
            <person name="Nusbaum C."/>
            <person name="Birren B."/>
        </authorList>
    </citation>
    <scope>NUCLEOTIDE SEQUENCE [LARGE SCALE GENOMIC DNA]</scope>
    <source>
        <strain evidence="9 10">ATCC 43076</strain>
    </source>
</reference>
<protein>
    <recommendedName>
        <fullName evidence="7">Endolytic murein transglycosylase</fullName>
        <ecNumber evidence="7">4.2.2.29</ecNumber>
    </recommendedName>
    <alternativeName>
        <fullName evidence="7">Peptidoglycan lytic transglycosylase</fullName>
    </alternativeName>
    <alternativeName>
        <fullName evidence="7">Peptidoglycan polymerization terminase</fullName>
    </alternativeName>
</protein>
<dbReference type="GO" id="GO:0071555">
    <property type="term" value="P:cell wall organization"/>
    <property type="evidence" value="ECO:0007669"/>
    <property type="project" value="UniProtKB-KW"/>
</dbReference>
<evidence type="ECO:0000256" key="6">
    <source>
        <dbReference type="ARBA" id="ARBA00023316"/>
    </source>
</evidence>
<keyword evidence="1 7" id="KW-1003">Cell membrane</keyword>
<evidence type="ECO:0000256" key="2">
    <source>
        <dbReference type="ARBA" id="ARBA00022692"/>
    </source>
</evidence>
<comment type="caution">
    <text evidence="9">The sequence shown here is derived from an EMBL/GenBank/DDBJ whole genome shotgun (WGS) entry which is preliminary data.</text>
</comment>
<feature type="region of interest" description="Disordered" evidence="8">
    <location>
        <begin position="1"/>
        <end position="51"/>
    </location>
</feature>
<comment type="catalytic activity">
    <reaction evidence="7">
        <text>a peptidoglycan chain = a peptidoglycan chain with N-acetyl-1,6-anhydromuramyl-[peptide] at the reducing end + a peptidoglycan chain with N-acetylglucosamine at the non-reducing end.</text>
        <dbReference type="EC" id="4.2.2.29"/>
    </reaction>
</comment>
<dbReference type="Gene3D" id="3.30.160.60">
    <property type="entry name" value="Classic Zinc Finger"/>
    <property type="match status" value="1"/>
</dbReference>
<keyword evidence="6 7" id="KW-0961">Cell wall biogenesis/degradation</keyword>
<dbReference type="GO" id="GO:0009252">
    <property type="term" value="P:peptidoglycan biosynthetic process"/>
    <property type="evidence" value="ECO:0007669"/>
    <property type="project" value="UniProtKB-UniRule"/>
</dbReference>
<comment type="function">
    <text evidence="7">Functions as a peptidoglycan terminase that cleaves nascent peptidoglycan strands endolytically to terminate their elongation.</text>
</comment>
<evidence type="ECO:0000256" key="5">
    <source>
        <dbReference type="ARBA" id="ARBA00023239"/>
    </source>
</evidence>
<name>S0NSA6_9ENTE</name>
<dbReference type="Gene3D" id="3.30.1490.480">
    <property type="entry name" value="Endolytic murein transglycosylase"/>
    <property type="match status" value="1"/>
</dbReference>
<dbReference type="RefSeq" id="WP_016174742.1">
    <property type="nucleotide sequence ID" value="NZ_KE136389.1"/>
</dbReference>
<dbReference type="InterPro" id="IPR003770">
    <property type="entry name" value="MLTG-like"/>
</dbReference>
<gene>
    <name evidence="7" type="primary">mltG</name>
    <name evidence="9" type="ORF">OMQ_00942</name>
</gene>
<dbReference type="HAMAP" id="MF_02065">
    <property type="entry name" value="MltG"/>
    <property type="match status" value="1"/>
</dbReference>
<feature type="compositionally biased region" description="Basic and acidic residues" evidence="8">
    <location>
        <begin position="18"/>
        <end position="51"/>
    </location>
</feature>
<dbReference type="HOGENOM" id="CLU_025574_1_1_9"/>
<sequence>MKREQHSNESEFLGENNKNNKAEETFHSSNPDGKKADVVDRKEENLRKSQRRKEDKIVTRIVAIVVLALVIVGGVFGFSTYRYVASSIKPLDPDNSKKVVVDIPSGSSNKMIGQILEDEKVIKSGMVFNYYTKFNNLTGFQAGKYQLSPDMTLDEIGELLQNGGLAADQADARLTIPEGYDIDQIGDTIEKHTGLKKKDFIALMKDEKFFDELLEQFPDLLTDASKSEGVRYRLEGYLFPATYDFYKGTSLETLVTEMVSATNNVLAEYYEQIENAGLNVHEVLTIASLVEKEGVTEDDRKKIAQVFFNRLEVGMPLQSDISILYALGVHKEMVLYEDLEVDSPYNLYKNTGYGPGPFDNPSEQAIKAVLEPTPNNYYYFVADLETGKVYYAENLDEHNKLVDEYVNKTNKTD</sequence>
<evidence type="ECO:0000256" key="4">
    <source>
        <dbReference type="ARBA" id="ARBA00023136"/>
    </source>
</evidence>
<keyword evidence="4 7" id="KW-0472">Membrane</keyword>
<dbReference type="CDD" id="cd08010">
    <property type="entry name" value="MltG_like"/>
    <property type="match status" value="1"/>
</dbReference>
<evidence type="ECO:0000313" key="9">
    <source>
        <dbReference type="EMBL" id="EOT29630.1"/>
    </source>
</evidence>
<feature type="site" description="Important for catalytic activity" evidence="7">
    <location>
        <position position="293"/>
    </location>
</feature>
<dbReference type="PANTHER" id="PTHR30518">
    <property type="entry name" value="ENDOLYTIC MUREIN TRANSGLYCOSYLASE"/>
    <property type="match status" value="1"/>
</dbReference>
<dbReference type="GO" id="GO:0005886">
    <property type="term" value="C:plasma membrane"/>
    <property type="evidence" value="ECO:0007669"/>
    <property type="project" value="UniProtKB-SubCell"/>
</dbReference>
<keyword evidence="2 7" id="KW-0812">Transmembrane</keyword>